<dbReference type="RefSeq" id="WP_382403149.1">
    <property type="nucleotide sequence ID" value="NZ_JBHSWH010000001.1"/>
</dbReference>
<comment type="caution">
    <text evidence="1">The sequence shown here is derived from an EMBL/GenBank/DDBJ whole genome shotgun (WGS) entry which is preliminary data.</text>
</comment>
<name>A0ABW2AI65_9MICO</name>
<evidence type="ECO:0000313" key="2">
    <source>
        <dbReference type="Proteomes" id="UP001596298"/>
    </source>
</evidence>
<protein>
    <submittedName>
        <fullName evidence="1">Uncharacterized protein</fullName>
    </submittedName>
</protein>
<evidence type="ECO:0000313" key="1">
    <source>
        <dbReference type="EMBL" id="MFC6706490.1"/>
    </source>
</evidence>
<dbReference type="Proteomes" id="UP001596298">
    <property type="component" value="Unassembled WGS sequence"/>
</dbReference>
<reference evidence="2" key="1">
    <citation type="journal article" date="2019" name="Int. J. Syst. Evol. Microbiol.">
        <title>The Global Catalogue of Microorganisms (GCM) 10K type strain sequencing project: providing services to taxonomists for standard genome sequencing and annotation.</title>
        <authorList>
            <consortium name="The Broad Institute Genomics Platform"/>
            <consortium name="The Broad Institute Genome Sequencing Center for Infectious Disease"/>
            <person name="Wu L."/>
            <person name="Ma J."/>
        </authorList>
    </citation>
    <scope>NUCLEOTIDE SEQUENCE [LARGE SCALE GENOMIC DNA]</scope>
    <source>
        <strain evidence="2">CCUG 58127</strain>
    </source>
</reference>
<dbReference type="EMBL" id="JBHSWH010000001">
    <property type="protein sequence ID" value="MFC6706490.1"/>
    <property type="molecule type" value="Genomic_DNA"/>
</dbReference>
<organism evidence="1 2">
    <name type="scientific">Flexivirga alba</name>
    <dbReference type="NCBI Taxonomy" id="702742"/>
    <lineage>
        <taxon>Bacteria</taxon>
        <taxon>Bacillati</taxon>
        <taxon>Actinomycetota</taxon>
        <taxon>Actinomycetes</taxon>
        <taxon>Micrococcales</taxon>
        <taxon>Dermacoccaceae</taxon>
        <taxon>Flexivirga</taxon>
    </lineage>
</organism>
<sequence>MPSTKRSRSAVAVIDVEIADRAATRGLDVSPGMVRRWRLGGLLPDADAVGDRPVGARAGRRPQQYTAATLVEVEAAIDVLIRHTRRGRSQQDLALILFAHHLPVRPELVRAAITVRLHSIRQGLDDLIRRAQSQFPSPADAGLELNDTFERAEALAQLALAVHPSPFGRMRRNLKKSGQPVSTTDMLQIATCFFQILAATQPGETSGTDAELWIDLMRALGMDGMLESATADVPPLLPQGVGDFLDAASGVGQLTLRPLPVDLTDDELFAARDLAICVAQALRSITDPTILHHLGGPSLATLWDPSDPTLITTTTTLLVHMLRSEVLDPSALVEAVRDQG</sequence>
<accession>A0ABW2AI65</accession>
<proteinExistence type="predicted"/>
<keyword evidence="2" id="KW-1185">Reference proteome</keyword>
<gene>
    <name evidence="1" type="ORF">ACFQDH_14820</name>
</gene>